<dbReference type="STRING" id="2017.SAMN05444320_103342"/>
<dbReference type="GO" id="GO:0016740">
    <property type="term" value="F:transferase activity"/>
    <property type="evidence" value="ECO:0007669"/>
    <property type="project" value="UniProtKB-KW"/>
</dbReference>
<sequence>MTTTYSAPSLLAGMAALAGRWDGPAPVSEPVVLAERADVLVVRVGDVVVKAHRPGMDPAALRARLSLAASPALRGIVLPPVLPAGGGPGVSVVDGRLVTVWPLGRPVEPAGPVPWEEAGRLLAALHRVPLPALDASAGLPRCGAAARLARTMRELERVGSSPAVSEIRRAHATLPRWAWTPADPDWRGAEGGEAGLVLVHGDWHLGQLVRRADTGRPAGEPGWLLIDVDDLGLGTPSWDLGRIAAWQASGLLPPDVWERFLAAYRGSGGPAVSEGRDPWPAVDVAARAYTVQSAAVAVLRAGREGRAPDEVDSALVDACRRIADLHRSG</sequence>
<accession>A0A1M5B0K1</accession>
<dbReference type="SUPFAM" id="SSF56112">
    <property type="entry name" value="Protein kinase-like (PK-like)"/>
    <property type="match status" value="1"/>
</dbReference>
<evidence type="ECO:0000259" key="1">
    <source>
        <dbReference type="Pfam" id="PF01636"/>
    </source>
</evidence>
<dbReference type="InterPro" id="IPR011009">
    <property type="entry name" value="Kinase-like_dom_sf"/>
</dbReference>
<dbReference type="Gene3D" id="3.90.1200.10">
    <property type="match status" value="1"/>
</dbReference>
<dbReference type="EMBL" id="FQVN01000003">
    <property type="protein sequence ID" value="SHF35983.1"/>
    <property type="molecule type" value="Genomic_DNA"/>
</dbReference>
<keyword evidence="3" id="KW-1185">Reference proteome</keyword>
<dbReference type="OrthoDB" id="4558647at2"/>
<dbReference type="InterPro" id="IPR002575">
    <property type="entry name" value="Aminoglycoside_PTrfase"/>
</dbReference>
<evidence type="ECO:0000313" key="3">
    <source>
        <dbReference type="Proteomes" id="UP000184501"/>
    </source>
</evidence>
<evidence type="ECO:0000313" key="2">
    <source>
        <dbReference type="EMBL" id="SHF35983.1"/>
    </source>
</evidence>
<feature type="domain" description="Aminoglycoside phosphotransferase" evidence="1">
    <location>
        <begin position="104"/>
        <end position="267"/>
    </location>
</feature>
<protein>
    <submittedName>
        <fullName evidence="2">Phosphotransferase enzyme family protein</fullName>
    </submittedName>
</protein>
<dbReference type="Proteomes" id="UP000184501">
    <property type="component" value="Unassembled WGS sequence"/>
</dbReference>
<reference evidence="2 3" key="1">
    <citation type="submission" date="2016-11" db="EMBL/GenBank/DDBJ databases">
        <authorList>
            <person name="Jaros S."/>
            <person name="Januszkiewicz K."/>
            <person name="Wedrychowicz H."/>
        </authorList>
    </citation>
    <scope>NUCLEOTIDE SEQUENCE [LARGE SCALE GENOMIC DNA]</scope>
    <source>
        <strain evidence="2 3">DSM 44523</strain>
    </source>
</reference>
<proteinExistence type="predicted"/>
<dbReference type="AlphaFoldDB" id="A0A1M5B0K1"/>
<gene>
    <name evidence="2" type="ORF">SAMN05444320_103342</name>
</gene>
<dbReference type="RefSeq" id="WP_083959565.1">
    <property type="nucleotide sequence ID" value="NZ_FQVN01000003.1"/>
</dbReference>
<organism evidence="2 3">
    <name type="scientific">Streptoalloteichus hindustanus</name>
    <dbReference type="NCBI Taxonomy" id="2017"/>
    <lineage>
        <taxon>Bacteria</taxon>
        <taxon>Bacillati</taxon>
        <taxon>Actinomycetota</taxon>
        <taxon>Actinomycetes</taxon>
        <taxon>Pseudonocardiales</taxon>
        <taxon>Pseudonocardiaceae</taxon>
        <taxon>Streptoalloteichus</taxon>
    </lineage>
</organism>
<keyword evidence="2" id="KW-0808">Transferase</keyword>
<dbReference type="Pfam" id="PF01636">
    <property type="entry name" value="APH"/>
    <property type="match status" value="1"/>
</dbReference>
<name>A0A1M5B0K1_STRHI</name>